<dbReference type="PANTHER" id="PTHR47981">
    <property type="entry name" value="RAB FAMILY"/>
    <property type="match status" value="1"/>
</dbReference>
<dbReference type="PRINTS" id="PR00449">
    <property type="entry name" value="RASTRNSFRMNG"/>
</dbReference>
<dbReference type="AlphaFoldDB" id="A0A6J2VP06"/>
<dbReference type="InterPro" id="IPR027417">
    <property type="entry name" value="P-loop_NTPase"/>
</dbReference>
<evidence type="ECO:0000256" key="8">
    <source>
        <dbReference type="ARBA" id="ARBA00023289"/>
    </source>
</evidence>
<gene>
    <name evidence="12" type="primary">LOC115814729</name>
</gene>
<dbReference type="Gene3D" id="3.40.50.300">
    <property type="entry name" value="P-loop containing nucleotide triphosphate hydrolases"/>
    <property type="match status" value="1"/>
</dbReference>
<protein>
    <recommendedName>
        <fullName evidence="10">Ras-related protein Rab-7b</fullName>
    </recommendedName>
</protein>
<dbReference type="Pfam" id="PF00071">
    <property type="entry name" value="Ras"/>
    <property type="match status" value="1"/>
</dbReference>
<dbReference type="GO" id="GO:0008333">
    <property type="term" value="P:endosome to lysosome transport"/>
    <property type="evidence" value="ECO:0007669"/>
    <property type="project" value="TreeGrafter"/>
</dbReference>
<evidence type="ECO:0000256" key="6">
    <source>
        <dbReference type="ARBA" id="ARBA00023134"/>
    </source>
</evidence>
<dbReference type="SMART" id="SM00173">
    <property type="entry name" value="RAS"/>
    <property type="match status" value="1"/>
</dbReference>
<dbReference type="GO" id="GO:0015031">
    <property type="term" value="P:protein transport"/>
    <property type="evidence" value="ECO:0007669"/>
    <property type="project" value="UniProtKB-KW"/>
</dbReference>
<dbReference type="PANTHER" id="PTHR47981:SF6">
    <property type="entry name" value="SI:DKEY-13A21.4"/>
    <property type="match status" value="1"/>
</dbReference>
<dbReference type="SMART" id="SM00175">
    <property type="entry name" value="RAB"/>
    <property type="match status" value="1"/>
</dbReference>
<evidence type="ECO:0000256" key="3">
    <source>
        <dbReference type="ARBA" id="ARBA00022448"/>
    </source>
</evidence>
<dbReference type="GeneID" id="115814729"/>
<dbReference type="GO" id="GO:0005764">
    <property type="term" value="C:lysosome"/>
    <property type="evidence" value="ECO:0007669"/>
    <property type="project" value="UniProtKB-ARBA"/>
</dbReference>
<keyword evidence="5" id="KW-0653">Protein transport</keyword>
<sequence>MKKWVTPHLKVIIIGNSGVGKSSFMTRYVNKHFTSRYRATIGVDFLTKEITIDSSSVILQIWDTAGTERFRSIGGTLYRGVHCCLLMFDVTSSASFAALEGWRKEFLEQAHPPEPCSFPFIVIGNKTDLENREVSHKVAVQWCNKVGAEYFEGSAKEDIDVDKAFSSAARAALLQYKKHAPENGREFQMTSQQPEKTPHAKCQC</sequence>
<dbReference type="OrthoDB" id="1436450at2759"/>
<keyword evidence="6" id="KW-0342">GTP-binding</keyword>
<dbReference type="FunFam" id="3.40.50.300:FF:000751">
    <property type="entry name" value="Rab family GTPase, putative"/>
    <property type="match status" value="1"/>
</dbReference>
<dbReference type="GO" id="GO:0003924">
    <property type="term" value="F:GTPase activity"/>
    <property type="evidence" value="ECO:0007669"/>
    <property type="project" value="InterPro"/>
</dbReference>
<evidence type="ECO:0000256" key="5">
    <source>
        <dbReference type="ARBA" id="ARBA00022927"/>
    </source>
</evidence>
<dbReference type="Proteomes" id="UP000504632">
    <property type="component" value="Chromosome 6"/>
</dbReference>
<dbReference type="PROSITE" id="PS51419">
    <property type="entry name" value="RAB"/>
    <property type="match status" value="1"/>
</dbReference>
<evidence type="ECO:0000313" key="12">
    <source>
        <dbReference type="RefSeq" id="XP_030633529.1"/>
    </source>
</evidence>
<evidence type="ECO:0000256" key="2">
    <source>
        <dbReference type="ARBA" id="ARBA00006270"/>
    </source>
</evidence>
<evidence type="ECO:0000256" key="10">
    <source>
        <dbReference type="ARBA" id="ARBA00067801"/>
    </source>
</evidence>
<dbReference type="GO" id="GO:0030670">
    <property type="term" value="C:phagocytic vesicle membrane"/>
    <property type="evidence" value="ECO:0007669"/>
    <property type="project" value="UniProtKB-SubCell"/>
</dbReference>
<name>A0A6J2VP06_CHACN</name>
<evidence type="ECO:0000256" key="4">
    <source>
        <dbReference type="ARBA" id="ARBA00022741"/>
    </source>
</evidence>
<keyword evidence="8" id="KW-0636">Prenylation</keyword>
<dbReference type="GO" id="GO:0090385">
    <property type="term" value="P:phagosome-lysosome fusion"/>
    <property type="evidence" value="ECO:0007669"/>
    <property type="project" value="TreeGrafter"/>
</dbReference>
<organism evidence="11 12">
    <name type="scientific">Chanos chanos</name>
    <name type="common">Milkfish</name>
    <name type="synonym">Mugil chanos</name>
    <dbReference type="NCBI Taxonomy" id="29144"/>
    <lineage>
        <taxon>Eukaryota</taxon>
        <taxon>Metazoa</taxon>
        <taxon>Chordata</taxon>
        <taxon>Craniata</taxon>
        <taxon>Vertebrata</taxon>
        <taxon>Euteleostomi</taxon>
        <taxon>Actinopterygii</taxon>
        <taxon>Neopterygii</taxon>
        <taxon>Teleostei</taxon>
        <taxon>Ostariophysi</taxon>
        <taxon>Gonorynchiformes</taxon>
        <taxon>Chanidae</taxon>
        <taxon>Chanos</taxon>
    </lineage>
</organism>
<evidence type="ECO:0000256" key="7">
    <source>
        <dbReference type="ARBA" id="ARBA00023288"/>
    </source>
</evidence>
<dbReference type="SUPFAM" id="SSF52540">
    <property type="entry name" value="P-loop containing nucleoside triphosphate hydrolases"/>
    <property type="match status" value="1"/>
</dbReference>
<comment type="function">
    <text evidence="9">Controls vesicular trafficking from endosomes to the trans-Golgi network (TGN). Acts as a negative regulator of TLR9 signaling and can suppress TLR9-triggered TNFA, IL6, and IFNB production in macrophages by promoting TLR9 lysosomal degradation. Also negatively regulates TLR4 signaling in macrophages by promoting lysosomal degradation of TLR4. Promotes megakaryocytic differentiation by increasing NF-kappa-B-dependent IL6 production and subsequently enhancing the association of STAT3 with GATA1. Not involved in the regulation of the EGF- and EGFR degradation pathway.</text>
</comment>
<keyword evidence="3" id="KW-0813">Transport</keyword>
<dbReference type="SMART" id="SM00174">
    <property type="entry name" value="RHO"/>
    <property type="match status" value="1"/>
</dbReference>
<evidence type="ECO:0000256" key="1">
    <source>
        <dbReference type="ARBA" id="ARBA00004616"/>
    </source>
</evidence>
<comment type="similarity">
    <text evidence="2">Belongs to the small GTPase superfamily. Rab family.</text>
</comment>
<dbReference type="NCBIfam" id="TIGR00231">
    <property type="entry name" value="small_GTP"/>
    <property type="match status" value="1"/>
</dbReference>
<dbReference type="InParanoid" id="A0A6J2VP06"/>
<dbReference type="GO" id="GO:0002682">
    <property type="term" value="P:regulation of immune system process"/>
    <property type="evidence" value="ECO:0007669"/>
    <property type="project" value="UniProtKB-ARBA"/>
</dbReference>
<keyword evidence="7" id="KW-0449">Lipoprotein</keyword>
<accession>A0A6J2VP06</accession>
<evidence type="ECO:0000256" key="9">
    <source>
        <dbReference type="ARBA" id="ARBA00058158"/>
    </source>
</evidence>
<dbReference type="InterPro" id="IPR005225">
    <property type="entry name" value="Small_GTP-bd"/>
</dbReference>
<comment type="subcellular location">
    <subcellularLocation>
        <location evidence="1">Cytoplasmic vesicle</location>
        <location evidence="1">Phagosome membrane</location>
        <topology evidence="1">Lipid-anchor</topology>
        <orientation evidence="1">Cytoplasmic side</orientation>
    </subcellularLocation>
</comment>
<dbReference type="InterPro" id="IPR001806">
    <property type="entry name" value="Small_GTPase"/>
</dbReference>
<dbReference type="SMART" id="SM00176">
    <property type="entry name" value="RAN"/>
    <property type="match status" value="1"/>
</dbReference>
<dbReference type="RefSeq" id="XP_030633529.1">
    <property type="nucleotide sequence ID" value="XM_030777669.1"/>
</dbReference>
<reference evidence="12" key="1">
    <citation type="submission" date="2025-08" db="UniProtKB">
        <authorList>
            <consortium name="RefSeq"/>
        </authorList>
    </citation>
    <scope>IDENTIFICATION</scope>
</reference>
<dbReference type="GO" id="GO:0005770">
    <property type="term" value="C:late endosome"/>
    <property type="evidence" value="ECO:0007669"/>
    <property type="project" value="TreeGrafter"/>
</dbReference>
<evidence type="ECO:0000313" key="11">
    <source>
        <dbReference type="Proteomes" id="UP000504632"/>
    </source>
</evidence>
<dbReference type="PROSITE" id="PS51421">
    <property type="entry name" value="RAS"/>
    <property type="match status" value="1"/>
</dbReference>
<proteinExistence type="inferred from homology"/>
<keyword evidence="11" id="KW-1185">Reference proteome</keyword>
<dbReference type="GO" id="GO:0005525">
    <property type="term" value="F:GTP binding"/>
    <property type="evidence" value="ECO:0007669"/>
    <property type="project" value="UniProtKB-KW"/>
</dbReference>
<keyword evidence="4" id="KW-0547">Nucleotide-binding</keyword>